<dbReference type="InterPro" id="IPR000595">
    <property type="entry name" value="cNMP-bd_dom"/>
</dbReference>
<sequence length="212" mass="24067">MLFADLHDDDFNLIHAPIDDLEFAPGQTVVRIGETATSLYSVRSGMIKLVRNTIDGRQRIVRVLRAGDVIGLEALMSSAYEAEAVALTAARMCRLPLQVVQRLDRETPRLHQRLLERWHRSLKEADDWLAELNFGTARQRVAGLLLKMRSVEDPSTAHLFSREDMGAMLDLKLETVSRTLNAFVRESLIEPMDRVGRSYRIVDTQRLASPKD</sequence>
<dbReference type="Gene3D" id="2.60.120.10">
    <property type="entry name" value="Jelly Rolls"/>
    <property type="match status" value="1"/>
</dbReference>
<evidence type="ECO:0000259" key="4">
    <source>
        <dbReference type="PROSITE" id="PS50042"/>
    </source>
</evidence>
<dbReference type="Gene3D" id="1.10.10.10">
    <property type="entry name" value="Winged helix-like DNA-binding domain superfamily/Winged helix DNA-binding domain"/>
    <property type="match status" value="1"/>
</dbReference>
<feature type="domain" description="HTH crp-type" evidence="5">
    <location>
        <begin position="135"/>
        <end position="205"/>
    </location>
</feature>
<dbReference type="CDD" id="cd00038">
    <property type="entry name" value="CAP_ED"/>
    <property type="match status" value="1"/>
</dbReference>
<dbReference type="SMART" id="SM00100">
    <property type="entry name" value="cNMP"/>
    <property type="match status" value="1"/>
</dbReference>
<comment type="caution">
    <text evidence="6">The sequence shown here is derived from an EMBL/GenBank/DDBJ whole genome shotgun (WGS) entry which is preliminary data.</text>
</comment>
<evidence type="ECO:0000256" key="1">
    <source>
        <dbReference type="ARBA" id="ARBA00023015"/>
    </source>
</evidence>
<gene>
    <name evidence="6" type="ORF">GCM10007935_11050</name>
</gene>
<dbReference type="InterPro" id="IPR018490">
    <property type="entry name" value="cNMP-bd_dom_sf"/>
</dbReference>
<dbReference type="PROSITE" id="PS51063">
    <property type="entry name" value="HTH_CRP_2"/>
    <property type="match status" value="1"/>
</dbReference>
<evidence type="ECO:0000259" key="5">
    <source>
        <dbReference type="PROSITE" id="PS51063"/>
    </source>
</evidence>
<accession>A0ABQ6C4L8</accession>
<keyword evidence="3" id="KW-0804">Transcription</keyword>
<protein>
    <recommendedName>
        <fullName evidence="8">Crp/Fnr family transcriptional regulator</fullName>
    </recommendedName>
</protein>
<dbReference type="PROSITE" id="PS50042">
    <property type="entry name" value="CNMP_BINDING_3"/>
    <property type="match status" value="1"/>
</dbReference>
<dbReference type="InterPro" id="IPR036388">
    <property type="entry name" value="WH-like_DNA-bd_sf"/>
</dbReference>
<dbReference type="InterPro" id="IPR014710">
    <property type="entry name" value="RmlC-like_jellyroll"/>
</dbReference>
<dbReference type="SMART" id="SM00419">
    <property type="entry name" value="HTH_CRP"/>
    <property type="match status" value="1"/>
</dbReference>
<dbReference type="Proteomes" id="UP001156903">
    <property type="component" value="Unassembled WGS sequence"/>
</dbReference>
<dbReference type="InterPro" id="IPR036390">
    <property type="entry name" value="WH_DNA-bd_sf"/>
</dbReference>
<evidence type="ECO:0008006" key="8">
    <source>
        <dbReference type="Google" id="ProtNLM"/>
    </source>
</evidence>
<organism evidence="6 7">
    <name type="scientific">Hydrogenophaga electricum</name>
    <dbReference type="NCBI Taxonomy" id="1230953"/>
    <lineage>
        <taxon>Bacteria</taxon>
        <taxon>Pseudomonadati</taxon>
        <taxon>Pseudomonadota</taxon>
        <taxon>Betaproteobacteria</taxon>
        <taxon>Burkholderiales</taxon>
        <taxon>Comamonadaceae</taxon>
        <taxon>Hydrogenophaga</taxon>
    </lineage>
</organism>
<feature type="domain" description="Cyclic nucleotide-binding" evidence="4">
    <location>
        <begin position="2"/>
        <end position="121"/>
    </location>
</feature>
<dbReference type="PANTHER" id="PTHR24567:SF75">
    <property type="entry name" value="FUMARATE AND NITRATE REDUCTION REGULATORY PROTEIN"/>
    <property type="match status" value="1"/>
</dbReference>
<evidence type="ECO:0000256" key="2">
    <source>
        <dbReference type="ARBA" id="ARBA00023125"/>
    </source>
</evidence>
<dbReference type="Pfam" id="PF13545">
    <property type="entry name" value="HTH_Crp_2"/>
    <property type="match status" value="1"/>
</dbReference>
<dbReference type="InterPro" id="IPR050397">
    <property type="entry name" value="Env_Response_Regulators"/>
</dbReference>
<dbReference type="SUPFAM" id="SSF51206">
    <property type="entry name" value="cAMP-binding domain-like"/>
    <property type="match status" value="1"/>
</dbReference>
<reference evidence="7" key="1">
    <citation type="journal article" date="2019" name="Int. J. Syst. Evol. Microbiol.">
        <title>The Global Catalogue of Microorganisms (GCM) 10K type strain sequencing project: providing services to taxonomists for standard genome sequencing and annotation.</title>
        <authorList>
            <consortium name="The Broad Institute Genomics Platform"/>
            <consortium name="The Broad Institute Genome Sequencing Center for Infectious Disease"/>
            <person name="Wu L."/>
            <person name="Ma J."/>
        </authorList>
    </citation>
    <scope>NUCLEOTIDE SEQUENCE [LARGE SCALE GENOMIC DNA]</scope>
    <source>
        <strain evidence="7">NBRC 109341</strain>
    </source>
</reference>
<keyword evidence="7" id="KW-1185">Reference proteome</keyword>
<evidence type="ECO:0000313" key="6">
    <source>
        <dbReference type="EMBL" id="GLS13675.1"/>
    </source>
</evidence>
<keyword evidence="2" id="KW-0238">DNA-binding</keyword>
<evidence type="ECO:0000256" key="3">
    <source>
        <dbReference type="ARBA" id="ARBA00023163"/>
    </source>
</evidence>
<dbReference type="InterPro" id="IPR012318">
    <property type="entry name" value="HTH_CRP"/>
</dbReference>
<dbReference type="Pfam" id="PF00027">
    <property type="entry name" value="cNMP_binding"/>
    <property type="match status" value="1"/>
</dbReference>
<evidence type="ECO:0000313" key="7">
    <source>
        <dbReference type="Proteomes" id="UP001156903"/>
    </source>
</evidence>
<proteinExistence type="predicted"/>
<dbReference type="SUPFAM" id="SSF46785">
    <property type="entry name" value="Winged helix' DNA-binding domain"/>
    <property type="match status" value="1"/>
</dbReference>
<dbReference type="EMBL" id="BSPB01000005">
    <property type="protein sequence ID" value="GLS13675.1"/>
    <property type="molecule type" value="Genomic_DNA"/>
</dbReference>
<keyword evidence="1" id="KW-0805">Transcription regulation</keyword>
<name>A0ABQ6C4L8_9BURK</name>
<dbReference type="PANTHER" id="PTHR24567">
    <property type="entry name" value="CRP FAMILY TRANSCRIPTIONAL REGULATORY PROTEIN"/>
    <property type="match status" value="1"/>
</dbReference>